<dbReference type="InterPro" id="IPR001245">
    <property type="entry name" value="Ser-Thr/Tyr_kinase_cat_dom"/>
</dbReference>
<dbReference type="PANTHER" id="PTHR48010">
    <property type="entry name" value="OS05G0588300 PROTEIN"/>
    <property type="match status" value="1"/>
</dbReference>
<keyword evidence="1" id="KW-0472">Membrane</keyword>
<dbReference type="PANTHER" id="PTHR48010:SF1">
    <property type="entry name" value="PROTEIN KINASE DOMAIN-CONTAINING PROTEIN"/>
    <property type="match status" value="1"/>
</dbReference>
<dbReference type="InterPro" id="IPR011009">
    <property type="entry name" value="Kinase-like_dom_sf"/>
</dbReference>
<evidence type="ECO:0000259" key="2">
    <source>
        <dbReference type="PROSITE" id="PS50011"/>
    </source>
</evidence>
<dbReference type="Pfam" id="PF07714">
    <property type="entry name" value="PK_Tyr_Ser-Thr"/>
    <property type="match status" value="1"/>
</dbReference>
<name>A0AAD1ZLX2_9LAMI</name>
<dbReference type="Proteomes" id="UP000834106">
    <property type="component" value="Chromosome 12"/>
</dbReference>
<dbReference type="InterPro" id="IPR050994">
    <property type="entry name" value="At_inactive_RLKs"/>
</dbReference>
<evidence type="ECO:0000313" key="4">
    <source>
        <dbReference type="Proteomes" id="UP000834106"/>
    </source>
</evidence>
<dbReference type="InterPro" id="IPR000719">
    <property type="entry name" value="Prot_kinase_dom"/>
</dbReference>
<keyword evidence="4" id="KW-1185">Reference proteome</keyword>
<dbReference type="GO" id="GO:0005524">
    <property type="term" value="F:ATP binding"/>
    <property type="evidence" value="ECO:0007669"/>
    <property type="project" value="InterPro"/>
</dbReference>
<proteinExistence type="predicted"/>
<organism evidence="3 4">
    <name type="scientific">Fraxinus pennsylvanica</name>
    <dbReference type="NCBI Taxonomy" id="56036"/>
    <lineage>
        <taxon>Eukaryota</taxon>
        <taxon>Viridiplantae</taxon>
        <taxon>Streptophyta</taxon>
        <taxon>Embryophyta</taxon>
        <taxon>Tracheophyta</taxon>
        <taxon>Spermatophyta</taxon>
        <taxon>Magnoliopsida</taxon>
        <taxon>eudicotyledons</taxon>
        <taxon>Gunneridae</taxon>
        <taxon>Pentapetalae</taxon>
        <taxon>asterids</taxon>
        <taxon>lamiids</taxon>
        <taxon>Lamiales</taxon>
        <taxon>Oleaceae</taxon>
        <taxon>Oleeae</taxon>
        <taxon>Fraxinus</taxon>
    </lineage>
</organism>
<dbReference type="AlphaFoldDB" id="A0AAD1ZLX2"/>
<feature type="domain" description="Protein kinase" evidence="2">
    <location>
        <begin position="1"/>
        <end position="180"/>
    </location>
</feature>
<keyword evidence="1" id="KW-1133">Transmembrane helix</keyword>
<dbReference type="Gene3D" id="1.10.510.10">
    <property type="entry name" value="Transferase(Phosphotransferase) domain 1"/>
    <property type="match status" value="1"/>
</dbReference>
<feature type="transmembrane region" description="Helical" evidence="1">
    <location>
        <begin position="213"/>
        <end position="233"/>
    </location>
</feature>
<gene>
    <name evidence="3" type="ORF">FPE_LOCUS19395</name>
</gene>
<sequence>MKLLGSIKHDNVVIPRGYHFSKDYKFILYDHYEQGNVSAMLHASNVFLNSHRYGCISDLGFANLISPAMPPFMWIGGYAAPEVVDAGIVSQASDVYSFGVLLHELLTGKSPINYRVNDKAEDFVKWVHSILREEWNVTFNFICTNIGELVEILKIGMSCVARVPEHRPKMSDVVKMMENVGKLNADLDYSPLLVSETPSTNFEHSGLRFPANLSLTAVFAAFVVCFSGLYADVIHPALVDRIKEGLKRWEEVSVNFCLLEDK</sequence>
<accession>A0AAD1ZLX2</accession>
<protein>
    <recommendedName>
        <fullName evidence="2">Protein kinase domain-containing protein</fullName>
    </recommendedName>
</protein>
<evidence type="ECO:0000313" key="3">
    <source>
        <dbReference type="EMBL" id="CAI9771965.1"/>
    </source>
</evidence>
<keyword evidence="1" id="KW-0812">Transmembrane</keyword>
<dbReference type="PROSITE" id="PS50011">
    <property type="entry name" value="PROTEIN_KINASE_DOM"/>
    <property type="match status" value="1"/>
</dbReference>
<dbReference type="SUPFAM" id="SSF56112">
    <property type="entry name" value="Protein kinase-like (PK-like)"/>
    <property type="match status" value="1"/>
</dbReference>
<evidence type="ECO:0000256" key="1">
    <source>
        <dbReference type="SAM" id="Phobius"/>
    </source>
</evidence>
<dbReference type="GO" id="GO:0004672">
    <property type="term" value="F:protein kinase activity"/>
    <property type="evidence" value="ECO:0007669"/>
    <property type="project" value="InterPro"/>
</dbReference>
<dbReference type="EMBL" id="OU503047">
    <property type="protein sequence ID" value="CAI9771965.1"/>
    <property type="molecule type" value="Genomic_DNA"/>
</dbReference>
<reference evidence="3" key="1">
    <citation type="submission" date="2023-05" db="EMBL/GenBank/DDBJ databases">
        <authorList>
            <person name="Huff M."/>
        </authorList>
    </citation>
    <scope>NUCLEOTIDE SEQUENCE</scope>
</reference>